<dbReference type="Gene3D" id="1.10.490.10">
    <property type="entry name" value="Globins"/>
    <property type="match status" value="1"/>
</dbReference>
<dbReference type="AlphaFoldDB" id="A0A6N9T8D4"/>
<sequence length="140" mass="15665">MQKPSELRAILTEEALRGLVSAFYARVRADAVLGPLFEGTIGDWPAHLERLTAFWSSVLLGTGRYKGNPFAAHLRHVDMIDPAMFDRWLGIWRETTSDRFPPEAAALLQLKADRIADSLKAGLFFRPELTRAQRSAARSA</sequence>
<dbReference type="EMBL" id="JAAAMG010000035">
    <property type="protein sequence ID" value="NDW07684.1"/>
    <property type="molecule type" value="Genomic_DNA"/>
</dbReference>
<comment type="caution">
    <text evidence="1">The sequence shown here is derived from an EMBL/GenBank/DDBJ whole genome shotgun (WGS) entry which is preliminary data.</text>
</comment>
<dbReference type="InterPro" id="IPR012292">
    <property type="entry name" value="Globin/Proto"/>
</dbReference>
<reference evidence="1 2" key="1">
    <citation type="submission" date="2020-01" db="EMBL/GenBank/DDBJ databases">
        <title>Jiella pacifica sp. nov.</title>
        <authorList>
            <person name="Xue Z."/>
            <person name="Zhu S."/>
            <person name="Chen J."/>
            <person name="Yang J."/>
        </authorList>
    </citation>
    <scope>NUCLEOTIDE SEQUENCE [LARGE SCALE GENOMIC DNA]</scope>
    <source>
        <strain evidence="1 2">40Bstr34</strain>
    </source>
</reference>
<evidence type="ECO:0000313" key="1">
    <source>
        <dbReference type="EMBL" id="NDW07684.1"/>
    </source>
</evidence>
<dbReference type="CDD" id="cd08916">
    <property type="entry name" value="TrHb3_P"/>
    <property type="match status" value="1"/>
</dbReference>
<dbReference type="InterPro" id="IPR009050">
    <property type="entry name" value="Globin-like_sf"/>
</dbReference>
<protein>
    <submittedName>
        <fullName evidence="1">Preprotein translocase subunit TatC</fullName>
    </submittedName>
</protein>
<proteinExistence type="predicted"/>
<dbReference type="RefSeq" id="WP_163466138.1">
    <property type="nucleotide sequence ID" value="NZ_JAAAMG010000035.1"/>
</dbReference>
<gene>
    <name evidence="1" type="ORF">GTK09_25055</name>
</gene>
<accession>A0A6N9T8D4</accession>
<dbReference type="SUPFAM" id="SSF46458">
    <property type="entry name" value="Globin-like"/>
    <property type="match status" value="1"/>
</dbReference>
<dbReference type="GO" id="GO:0019825">
    <property type="term" value="F:oxygen binding"/>
    <property type="evidence" value="ECO:0007669"/>
    <property type="project" value="InterPro"/>
</dbReference>
<keyword evidence="2" id="KW-1185">Reference proteome</keyword>
<evidence type="ECO:0000313" key="2">
    <source>
        <dbReference type="Proteomes" id="UP000469011"/>
    </source>
</evidence>
<name>A0A6N9T8D4_9HYPH</name>
<dbReference type="Proteomes" id="UP000469011">
    <property type="component" value="Unassembled WGS sequence"/>
</dbReference>
<dbReference type="GO" id="GO:0020037">
    <property type="term" value="F:heme binding"/>
    <property type="evidence" value="ECO:0007669"/>
    <property type="project" value="InterPro"/>
</dbReference>
<organism evidence="1 2">
    <name type="scientific">Jiella pacifica</name>
    <dbReference type="NCBI Taxonomy" id="2696469"/>
    <lineage>
        <taxon>Bacteria</taxon>
        <taxon>Pseudomonadati</taxon>
        <taxon>Pseudomonadota</taxon>
        <taxon>Alphaproteobacteria</taxon>
        <taxon>Hyphomicrobiales</taxon>
        <taxon>Aurantimonadaceae</taxon>
        <taxon>Jiella</taxon>
    </lineage>
</organism>